<dbReference type="InterPro" id="IPR041617">
    <property type="entry name" value="TPR_MalT"/>
</dbReference>
<dbReference type="RefSeq" id="WP_078200928.1">
    <property type="nucleotide sequence ID" value="NZ_CP017758.1"/>
</dbReference>
<dbReference type="Pfam" id="PF13384">
    <property type="entry name" value="HTH_23"/>
    <property type="match status" value="1"/>
</dbReference>
<dbReference type="AlphaFoldDB" id="A0A1U9V133"/>
<evidence type="ECO:0000256" key="1">
    <source>
        <dbReference type="ARBA" id="ARBA00023015"/>
    </source>
</evidence>
<dbReference type="InterPro" id="IPR027417">
    <property type="entry name" value="P-loop_NTPase"/>
</dbReference>
<dbReference type="InterPro" id="IPR036388">
    <property type="entry name" value="WH-like_DNA-bd_sf"/>
</dbReference>
<dbReference type="OrthoDB" id="134985at2"/>
<evidence type="ECO:0000256" key="3">
    <source>
        <dbReference type="ARBA" id="ARBA00023163"/>
    </source>
</evidence>
<feature type="region of interest" description="Disordered" evidence="4">
    <location>
        <begin position="333"/>
        <end position="384"/>
    </location>
</feature>
<dbReference type="SMART" id="SM00421">
    <property type="entry name" value="HTH_LUXR"/>
    <property type="match status" value="1"/>
</dbReference>
<keyword evidence="2" id="KW-0238">DNA-binding</keyword>
<dbReference type="InterPro" id="IPR047655">
    <property type="entry name" value="Transpos_IS630-like"/>
</dbReference>
<evidence type="ECO:0000259" key="5">
    <source>
        <dbReference type="PROSITE" id="PS50043"/>
    </source>
</evidence>
<dbReference type="InterPro" id="IPR000792">
    <property type="entry name" value="Tscrpt_reg_LuxR_C"/>
</dbReference>
<accession>A0A1U9V133</accession>
<organism evidence="6 7">
    <name type="scientific">Cupriavidus necator</name>
    <name type="common">Alcaligenes eutrophus</name>
    <name type="synonym">Ralstonia eutropha</name>
    <dbReference type="NCBI Taxonomy" id="106590"/>
    <lineage>
        <taxon>Bacteria</taxon>
        <taxon>Pseudomonadati</taxon>
        <taxon>Pseudomonadota</taxon>
        <taxon>Betaproteobacteria</taxon>
        <taxon>Burkholderiales</taxon>
        <taxon>Burkholderiaceae</taxon>
        <taxon>Cupriavidus</taxon>
    </lineage>
</organism>
<reference evidence="7" key="1">
    <citation type="submission" date="2017-02" db="EMBL/GenBank/DDBJ databases">
        <title>Complete genome sequence of Cupriavidus necator strain NH9, a 3-chlorobenzoate degrader.</title>
        <authorList>
            <person name="Moriuchi R."/>
            <person name="Dohra H."/>
            <person name="Ogawa N."/>
        </authorList>
    </citation>
    <scope>NUCLEOTIDE SEQUENCE [LARGE SCALE GENOMIC DNA]</scope>
    <source>
        <strain evidence="7">NH9</strain>
    </source>
</reference>
<dbReference type="Pfam" id="PF25873">
    <property type="entry name" value="WHD_MalT"/>
    <property type="match status" value="1"/>
</dbReference>
<dbReference type="Gene3D" id="1.25.40.10">
    <property type="entry name" value="Tetratricopeptide repeat domain"/>
    <property type="match status" value="1"/>
</dbReference>
<proteinExistence type="predicted"/>
<dbReference type="InterPro" id="IPR009057">
    <property type="entry name" value="Homeodomain-like_sf"/>
</dbReference>
<dbReference type="GO" id="GO:0006355">
    <property type="term" value="P:regulation of DNA-templated transcription"/>
    <property type="evidence" value="ECO:0007669"/>
    <property type="project" value="InterPro"/>
</dbReference>
<dbReference type="InterPro" id="IPR016032">
    <property type="entry name" value="Sig_transdc_resp-reg_C-effctor"/>
</dbReference>
<dbReference type="SUPFAM" id="SSF46689">
    <property type="entry name" value="Homeodomain-like"/>
    <property type="match status" value="1"/>
</dbReference>
<sequence>MRVAPEIVLTDAERAELTSLAEDTGDSPRMAQRARMVLLAADGMRNKDIAEQLGLGRAQVSRWRERYAQWRLAGIANELPRGAPPVKIDFTQLAALTAQGRPDSPGPWSTRKLARALGVSAATVSRHWRATGQEAPVQRQREARADPTPGELLFDIAGLYMSHSEHALALVTEDETKPAEAAATLPGSPRRVGITHVLGTLRVLEAHLGALPPGEADPADQADTASEAAWLAFLRHMERATPPGRTLHILADNYATHHRPAVRKWIGRHPRIRIHFCAMPASWLRMVQRFCRAMTTAQLHHAMRKAPALLAAIEACLAQPAARQFTWMADGQVAPAPPAAGTPATPPRTHGAQSVASAAGEDDREPTAAVGPLPGAGPGAADAAMESVASTKLMPPRVTHALIPRAALMARLQEARRQRCVVVQGQAGSGKTSTLLAWRRSLLSLDFDITWLSLAAEDNEPVRFFECLLASIAATNPAIVREASLLIGRGNDDAAIEHWVISLVQGLADHPRELMVMLDDLHHIDDARIFQALQWLLAYAPPNVHLALSSRSALPLSFERLRSQGRLTEIDTRDLRFNAEESERYLCDQLGAIDHRDAMEMHRLTDGWVAGLQLFAVGLRNRRGQGYRAVQVRDARAFASYFDQEVLGRLAPEDLDMLTRMAICHRLCAPLCAAVAGRPEDTEQTARRLERLEQGNLFITQIGGHERDTWYRLHPLLREVLLARLEEWPAPDRQALHAAACAWFGARGYMDDAVRHAVLAGDVAAAAAMVEDRAYAMLVNGDLSQLGRLLRLLPDEHVRQRFSLLVASAYLQMYTSRFDDARQSVLQIQAQHHGLDRRQRYTAALIQAGLALQQDDIDTVLAMAPELRDIPADADDFSWICRGNILGWALVYRGEYDEARAIVEHTGALRAAPRSSLLGQCISAMSLALEGRLEQAEKTVREVLARAEAGGAAYTGLSCMAAGLLADMLYEVNDADAAIQLLEPRINVLERVSLPDTVLHAMAVLSNAHWLAGRRERSVVYLDRLEAYAGRFGLDRLLIGALALRLRRHQQLGEMEAAGKVTQRLEAIAARHADASSPKGRQVRAAMERIRVEMSLYLRDFGAAAARLDSLLQDARLRRQPARVAALRLQQAIARLHLGDLPAMREHLQEGLRLGHRLGLVRTLLDASCDLPRHLGALAQAAPLDPVLAFYVQRLQAEAARAAHGSAAGLAGMPDTAQTLSEREREVLNLVAQAMPNKKIALVLGLSAETVKWHLKNIYAKLGVSGRGGAAARLRDLAD</sequence>
<dbReference type="KEGG" id="cuh:BJN34_32930"/>
<feature type="compositionally biased region" description="Low complexity" evidence="4">
    <location>
        <begin position="367"/>
        <end position="384"/>
    </location>
</feature>
<feature type="domain" description="HTH luxR-type" evidence="5">
    <location>
        <begin position="1213"/>
        <end position="1278"/>
    </location>
</feature>
<dbReference type="SUPFAM" id="SSF46894">
    <property type="entry name" value="C-terminal effector domain of the bipartite response regulators"/>
    <property type="match status" value="1"/>
</dbReference>
<evidence type="ECO:0000256" key="4">
    <source>
        <dbReference type="SAM" id="MobiDB-lite"/>
    </source>
</evidence>
<keyword evidence="3" id="KW-0804">Transcription</keyword>
<dbReference type="EMBL" id="CP017758">
    <property type="protein sequence ID" value="AQV98684.1"/>
    <property type="molecule type" value="Genomic_DNA"/>
</dbReference>
<dbReference type="PRINTS" id="PR00038">
    <property type="entry name" value="HTHLUXR"/>
</dbReference>
<evidence type="ECO:0000256" key="2">
    <source>
        <dbReference type="ARBA" id="ARBA00023125"/>
    </source>
</evidence>
<dbReference type="GO" id="GO:0003677">
    <property type="term" value="F:DNA binding"/>
    <property type="evidence" value="ECO:0007669"/>
    <property type="project" value="UniProtKB-KW"/>
</dbReference>
<dbReference type="Gene3D" id="1.10.10.10">
    <property type="entry name" value="Winged helix-like DNA-binding domain superfamily/Winged helix DNA-binding domain"/>
    <property type="match status" value="1"/>
</dbReference>
<dbReference type="PROSITE" id="PS50043">
    <property type="entry name" value="HTH_LUXR_2"/>
    <property type="match status" value="1"/>
</dbReference>
<dbReference type="Pfam" id="PF17874">
    <property type="entry name" value="TPR_MalT"/>
    <property type="match status" value="1"/>
</dbReference>
<protein>
    <submittedName>
        <fullName evidence="6">LuxR family transcriptional regulator</fullName>
    </submittedName>
</protein>
<dbReference type="Proteomes" id="UP000189627">
    <property type="component" value="Chromosome 2"/>
</dbReference>
<dbReference type="PANTHER" id="PTHR44688:SF16">
    <property type="entry name" value="DNA-BINDING TRANSCRIPTIONAL ACTIVATOR DEVR_DOSR"/>
    <property type="match status" value="1"/>
</dbReference>
<dbReference type="PANTHER" id="PTHR44688">
    <property type="entry name" value="DNA-BINDING TRANSCRIPTIONAL ACTIVATOR DEVR_DOSR"/>
    <property type="match status" value="1"/>
</dbReference>
<dbReference type="Gene3D" id="3.40.50.300">
    <property type="entry name" value="P-loop containing nucleotide triphosphate hydrolases"/>
    <property type="match status" value="1"/>
</dbReference>
<name>A0A1U9V133_CUPNE</name>
<dbReference type="InterPro" id="IPR059106">
    <property type="entry name" value="WHD_MalT"/>
</dbReference>
<evidence type="ECO:0000313" key="7">
    <source>
        <dbReference type="Proteomes" id="UP000189627"/>
    </source>
</evidence>
<keyword evidence="1" id="KW-0805">Transcription regulation</keyword>
<dbReference type="NCBIfam" id="NF033545">
    <property type="entry name" value="transpos_IS630"/>
    <property type="match status" value="1"/>
</dbReference>
<dbReference type="Pfam" id="PF00196">
    <property type="entry name" value="GerE"/>
    <property type="match status" value="1"/>
</dbReference>
<dbReference type="CDD" id="cd06170">
    <property type="entry name" value="LuxR_C_like"/>
    <property type="match status" value="1"/>
</dbReference>
<gene>
    <name evidence="6" type="ORF">BJN34_32930</name>
</gene>
<evidence type="ECO:0000313" key="6">
    <source>
        <dbReference type="EMBL" id="AQV98684.1"/>
    </source>
</evidence>
<feature type="compositionally biased region" description="Pro residues" evidence="4">
    <location>
        <begin position="335"/>
        <end position="346"/>
    </location>
</feature>
<dbReference type="SUPFAM" id="SSF52540">
    <property type="entry name" value="P-loop containing nucleoside triphosphate hydrolases"/>
    <property type="match status" value="1"/>
</dbReference>
<dbReference type="InterPro" id="IPR011990">
    <property type="entry name" value="TPR-like_helical_dom_sf"/>
</dbReference>